<dbReference type="UniPathway" id="UPA00070">
    <property type="reaction ID" value="UER00120"/>
</dbReference>
<name>A0A2Z3YU71_9CORY</name>
<evidence type="ECO:0000256" key="5">
    <source>
        <dbReference type="ARBA" id="ARBA00023239"/>
    </source>
</evidence>
<organism evidence="10 11">
    <name type="scientific">Corynebacterium provencense</name>
    <dbReference type="NCBI Taxonomy" id="1737425"/>
    <lineage>
        <taxon>Bacteria</taxon>
        <taxon>Bacillati</taxon>
        <taxon>Actinomycetota</taxon>
        <taxon>Actinomycetes</taxon>
        <taxon>Mycobacteriales</taxon>
        <taxon>Corynebacteriaceae</taxon>
        <taxon>Corynebacterium</taxon>
    </lineage>
</organism>
<dbReference type="Proteomes" id="UP000247696">
    <property type="component" value="Chromosome"/>
</dbReference>
<dbReference type="NCBIfam" id="TIGR02127">
    <property type="entry name" value="pyrF_sub2"/>
    <property type="match status" value="1"/>
</dbReference>
<dbReference type="RefSeq" id="WP_110481398.1">
    <property type="nucleotide sequence ID" value="NZ_CP024988.1"/>
</dbReference>
<dbReference type="OrthoDB" id="9808470at2"/>
<keyword evidence="11" id="KW-1185">Reference proteome</keyword>
<evidence type="ECO:0000256" key="8">
    <source>
        <dbReference type="SAM" id="MobiDB-lite"/>
    </source>
</evidence>
<accession>A0A2Z3YU71</accession>
<comment type="similarity">
    <text evidence="2 7">Belongs to the OMP decarboxylase family. Type 2 subfamily.</text>
</comment>
<evidence type="ECO:0000256" key="6">
    <source>
        <dbReference type="ARBA" id="ARBA00049157"/>
    </source>
</evidence>
<dbReference type="InterPro" id="IPR001754">
    <property type="entry name" value="OMPdeCOase_dom"/>
</dbReference>
<evidence type="ECO:0000259" key="9">
    <source>
        <dbReference type="SMART" id="SM00934"/>
    </source>
</evidence>
<dbReference type="PANTHER" id="PTHR43375:SF1">
    <property type="entry name" value="OROTIDINE 5'-PHOSPHATE DECARBOXYLASE"/>
    <property type="match status" value="1"/>
</dbReference>
<dbReference type="CDD" id="cd04725">
    <property type="entry name" value="OMP_decarboxylase_like"/>
    <property type="match status" value="1"/>
</dbReference>
<dbReference type="AlphaFoldDB" id="A0A2Z3YU71"/>
<dbReference type="InterPro" id="IPR011995">
    <property type="entry name" value="OMPdecase_type-2"/>
</dbReference>
<protein>
    <recommendedName>
        <fullName evidence="7">Orotidine 5'-phosphate decarboxylase</fullName>
        <ecNumber evidence="7">4.1.1.23</ecNumber>
    </recommendedName>
    <alternativeName>
        <fullName evidence="7">OMP decarboxylase</fullName>
        <shortName evidence="7">OMPDCase</shortName>
        <shortName evidence="7">OMPdecase</shortName>
    </alternativeName>
</protein>
<dbReference type="KEGG" id="cpre:Csp1_13520"/>
<evidence type="ECO:0000256" key="4">
    <source>
        <dbReference type="ARBA" id="ARBA00022975"/>
    </source>
</evidence>
<dbReference type="HAMAP" id="MF_01215">
    <property type="entry name" value="OMPdecase_type2"/>
    <property type="match status" value="1"/>
</dbReference>
<keyword evidence="5 7" id="KW-0456">Lyase</keyword>
<feature type="domain" description="Orotidine 5'-phosphate decarboxylase" evidence="9">
    <location>
        <begin position="52"/>
        <end position="303"/>
    </location>
</feature>
<dbReference type="PROSITE" id="PS00156">
    <property type="entry name" value="OMPDECASE"/>
    <property type="match status" value="1"/>
</dbReference>
<comment type="pathway">
    <text evidence="1 7">Pyrimidine metabolism; UMP biosynthesis via de novo pathway; UMP from orotate: step 2/2.</text>
</comment>
<evidence type="ECO:0000313" key="11">
    <source>
        <dbReference type="Proteomes" id="UP000247696"/>
    </source>
</evidence>
<dbReference type="GO" id="GO:0044205">
    <property type="term" value="P:'de novo' UMP biosynthetic process"/>
    <property type="evidence" value="ECO:0007669"/>
    <property type="project" value="UniProtKB-UniRule"/>
</dbReference>
<dbReference type="EMBL" id="CP024988">
    <property type="protein sequence ID" value="AWT26144.1"/>
    <property type="molecule type" value="Genomic_DNA"/>
</dbReference>
<dbReference type="GO" id="GO:0006207">
    <property type="term" value="P:'de novo' pyrimidine nucleobase biosynthetic process"/>
    <property type="evidence" value="ECO:0007669"/>
    <property type="project" value="InterPro"/>
</dbReference>
<dbReference type="SMART" id="SM00934">
    <property type="entry name" value="OMPdecase"/>
    <property type="match status" value="1"/>
</dbReference>
<keyword evidence="4 7" id="KW-0665">Pyrimidine biosynthesis</keyword>
<evidence type="ECO:0000256" key="3">
    <source>
        <dbReference type="ARBA" id="ARBA00022793"/>
    </source>
</evidence>
<dbReference type="InterPro" id="IPR011060">
    <property type="entry name" value="RibuloseP-bd_barrel"/>
</dbReference>
<keyword evidence="3 7" id="KW-0210">Decarboxylase</keyword>
<feature type="region of interest" description="Disordered" evidence="8">
    <location>
        <begin position="1"/>
        <end position="37"/>
    </location>
</feature>
<reference evidence="11" key="1">
    <citation type="submission" date="2017-11" db="EMBL/GenBank/DDBJ databases">
        <title>Otitis media/interna in a cat caused by the recently described species Corynebacterium provencense.</title>
        <authorList>
            <person name="Kittl S."/>
            <person name="Brodard I."/>
            <person name="Rychener L."/>
            <person name="Jores J."/>
            <person name="Roosje P."/>
            <person name="Gobeli Brawand S."/>
        </authorList>
    </citation>
    <scope>NUCLEOTIDE SEQUENCE [LARGE SCALE GENOMIC DNA]</scope>
    <source>
        <strain evidence="11">17KM38</strain>
    </source>
</reference>
<dbReference type="Pfam" id="PF00215">
    <property type="entry name" value="OMPdecase"/>
    <property type="match status" value="1"/>
</dbReference>
<dbReference type="Gene3D" id="3.20.20.70">
    <property type="entry name" value="Aldolase class I"/>
    <property type="match status" value="1"/>
</dbReference>
<evidence type="ECO:0000313" key="10">
    <source>
        <dbReference type="EMBL" id="AWT26144.1"/>
    </source>
</evidence>
<feature type="active site" description="Proton donor" evidence="7">
    <location>
        <position position="131"/>
    </location>
</feature>
<dbReference type="PANTHER" id="PTHR43375">
    <property type="entry name" value="OROTIDINE 5'-PHOSPHATE DECARBOXYLASE"/>
    <property type="match status" value="1"/>
</dbReference>
<proteinExistence type="inferred from homology"/>
<evidence type="ECO:0000256" key="2">
    <source>
        <dbReference type="ARBA" id="ARBA00008847"/>
    </source>
</evidence>
<evidence type="ECO:0000256" key="7">
    <source>
        <dbReference type="HAMAP-Rule" id="MF_01215"/>
    </source>
</evidence>
<gene>
    <name evidence="7 10" type="primary">pyrF</name>
    <name evidence="10" type="ORF">Csp1_13520</name>
</gene>
<dbReference type="GO" id="GO:0004590">
    <property type="term" value="F:orotidine-5'-phosphate decarboxylase activity"/>
    <property type="evidence" value="ECO:0007669"/>
    <property type="project" value="UniProtKB-UniRule"/>
</dbReference>
<sequence length="315" mass="31407">MTPADRGALPADRGALPADRGALPAPPSAGGPAQEDGTFGERFLARAGTLGRLCVGMDPHAGILEAWGLPVTVDGLREFSRICVDAFADTACVVKPQVAFYEAFGSAGIAVLEDALAALRTAGTLVIADAKRGDIGSTMAGYATAWLGEDSPLRADAVTVSPYLGLGSLDPVLEVGERTARGVIVLAATSNPSGPQFQRLGTGEHGTGPTVAQTVVDSVSALNSAHVRHGRAGNVGVVVGATVTDPPVLDAVGGMVLMPGVGAQGGSAADVARIAGGAARLTSPSMSRSILSAGPDTGALRRAVLGSSAEFPPAV</sequence>
<dbReference type="InterPro" id="IPR018089">
    <property type="entry name" value="OMPdecase_AS"/>
</dbReference>
<evidence type="ECO:0000256" key="1">
    <source>
        <dbReference type="ARBA" id="ARBA00004861"/>
    </source>
</evidence>
<dbReference type="STRING" id="1737425.GCA_900049755_02454"/>
<dbReference type="SUPFAM" id="SSF51366">
    <property type="entry name" value="Ribulose-phoshate binding barrel"/>
    <property type="match status" value="1"/>
</dbReference>
<dbReference type="EC" id="4.1.1.23" evidence="7"/>
<dbReference type="InterPro" id="IPR013785">
    <property type="entry name" value="Aldolase_TIM"/>
</dbReference>
<comment type="catalytic activity">
    <reaction evidence="6 7">
        <text>orotidine 5'-phosphate + H(+) = UMP + CO2</text>
        <dbReference type="Rhea" id="RHEA:11596"/>
        <dbReference type="ChEBI" id="CHEBI:15378"/>
        <dbReference type="ChEBI" id="CHEBI:16526"/>
        <dbReference type="ChEBI" id="CHEBI:57538"/>
        <dbReference type="ChEBI" id="CHEBI:57865"/>
        <dbReference type="EC" id="4.1.1.23"/>
    </reaction>
</comment>